<name>A0ABR2MRV9_9ASPA</name>
<keyword evidence="2" id="KW-1185">Reference proteome</keyword>
<comment type="caution">
    <text evidence="1">The sequence shown here is derived from an EMBL/GenBank/DDBJ whole genome shotgun (WGS) entry which is preliminary data.</text>
</comment>
<reference evidence="1 2" key="1">
    <citation type="journal article" date="2022" name="Nat. Plants">
        <title>Genomes of leafy and leafless Platanthera orchids illuminate the evolution of mycoheterotrophy.</title>
        <authorList>
            <person name="Li M.H."/>
            <person name="Liu K.W."/>
            <person name="Li Z."/>
            <person name="Lu H.C."/>
            <person name="Ye Q.L."/>
            <person name="Zhang D."/>
            <person name="Wang J.Y."/>
            <person name="Li Y.F."/>
            <person name="Zhong Z.M."/>
            <person name="Liu X."/>
            <person name="Yu X."/>
            <person name="Liu D.K."/>
            <person name="Tu X.D."/>
            <person name="Liu B."/>
            <person name="Hao Y."/>
            <person name="Liao X.Y."/>
            <person name="Jiang Y.T."/>
            <person name="Sun W.H."/>
            <person name="Chen J."/>
            <person name="Chen Y.Q."/>
            <person name="Ai Y."/>
            <person name="Zhai J.W."/>
            <person name="Wu S.S."/>
            <person name="Zhou Z."/>
            <person name="Hsiao Y.Y."/>
            <person name="Wu W.L."/>
            <person name="Chen Y.Y."/>
            <person name="Lin Y.F."/>
            <person name="Hsu J.L."/>
            <person name="Li C.Y."/>
            <person name="Wang Z.W."/>
            <person name="Zhao X."/>
            <person name="Zhong W.Y."/>
            <person name="Ma X.K."/>
            <person name="Ma L."/>
            <person name="Huang J."/>
            <person name="Chen G.Z."/>
            <person name="Huang M.Z."/>
            <person name="Huang L."/>
            <person name="Peng D.H."/>
            <person name="Luo Y.B."/>
            <person name="Zou S.Q."/>
            <person name="Chen S.P."/>
            <person name="Lan S."/>
            <person name="Tsai W.C."/>
            <person name="Van de Peer Y."/>
            <person name="Liu Z.J."/>
        </authorList>
    </citation>
    <scope>NUCLEOTIDE SEQUENCE [LARGE SCALE GENOMIC DNA]</scope>
    <source>
        <strain evidence="1">Lor288</strain>
    </source>
</reference>
<proteinExistence type="predicted"/>
<accession>A0ABR2MRV9</accession>
<sequence length="125" mass="14409">MERHIILSDLKQKRLLPDSWIEKFPKQSVILQRLMSPSSADRPSATDLLHQNLLPRMKDEWLNKIYSFGSPEMHYIVSMKNTTTKTTEPIYSPINGDMSRGRLETGLTFGAMHKVASLRVERPNL</sequence>
<dbReference type="Proteomes" id="UP001412067">
    <property type="component" value="Unassembled WGS sequence"/>
</dbReference>
<gene>
    <name evidence="1" type="ORF">KSP40_PGU010526</name>
</gene>
<protein>
    <submittedName>
        <fullName evidence="1">Uncharacterized protein</fullName>
    </submittedName>
</protein>
<organism evidence="1 2">
    <name type="scientific">Platanthera guangdongensis</name>
    <dbReference type="NCBI Taxonomy" id="2320717"/>
    <lineage>
        <taxon>Eukaryota</taxon>
        <taxon>Viridiplantae</taxon>
        <taxon>Streptophyta</taxon>
        <taxon>Embryophyta</taxon>
        <taxon>Tracheophyta</taxon>
        <taxon>Spermatophyta</taxon>
        <taxon>Magnoliopsida</taxon>
        <taxon>Liliopsida</taxon>
        <taxon>Asparagales</taxon>
        <taxon>Orchidaceae</taxon>
        <taxon>Orchidoideae</taxon>
        <taxon>Orchideae</taxon>
        <taxon>Orchidinae</taxon>
        <taxon>Platanthera</taxon>
    </lineage>
</organism>
<evidence type="ECO:0000313" key="2">
    <source>
        <dbReference type="Proteomes" id="UP001412067"/>
    </source>
</evidence>
<dbReference type="EMBL" id="JBBWWR010000005">
    <property type="protein sequence ID" value="KAK8966731.1"/>
    <property type="molecule type" value="Genomic_DNA"/>
</dbReference>
<evidence type="ECO:0000313" key="1">
    <source>
        <dbReference type="EMBL" id="KAK8966731.1"/>
    </source>
</evidence>